<dbReference type="SMART" id="SM00184">
    <property type="entry name" value="RING"/>
    <property type="match status" value="1"/>
</dbReference>
<evidence type="ECO:0000256" key="5">
    <source>
        <dbReference type="ARBA" id="ARBA00023204"/>
    </source>
</evidence>
<dbReference type="SUPFAM" id="SSF49599">
    <property type="entry name" value="TRAF domain-like"/>
    <property type="match status" value="2"/>
</dbReference>
<feature type="region of interest" description="Disordered" evidence="8">
    <location>
        <begin position="404"/>
        <end position="455"/>
    </location>
</feature>
<dbReference type="PROSITE" id="PS50089">
    <property type="entry name" value="ZF_RING_2"/>
    <property type="match status" value="1"/>
</dbReference>
<evidence type="ECO:0000256" key="2">
    <source>
        <dbReference type="ARBA" id="ARBA00022763"/>
    </source>
</evidence>
<dbReference type="InterPro" id="IPR001293">
    <property type="entry name" value="Znf_TRAF"/>
</dbReference>
<gene>
    <name evidence="11" type="ORF">BO71DRAFT_81949</name>
</gene>
<proteinExistence type="predicted"/>
<dbReference type="InterPro" id="IPR017907">
    <property type="entry name" value="Znf_RING_CS"/>
</dbReference>
<keyword evidence="4 6" id="KW-0862">Zinc</keyword>
<evidence type="ECO:0000256" key="6">
    <source>
        <dbReference type="PROSITE-ProRule" id="PRU00207"/>
    </source>
</evidence>
<evidence type="ECO:0000256" key="1">
    <source>
        <dbReference type="ARBA" id="ARBA00022723"/>
    </source>
</evidence>
<dbReference type="InterPro" id="IPR013083">
    <property type="entry name" value="Znf_RING/FYVE/PHD"/>
</dbReference>
<keyword evidence="1 6" id="KW-0479">Metal-binding</keyword>
<organism evidence="11 12">
    <name type="scientific">Aspergillus ellipticus CBS 707.79</name>
    <dbReference type="NCBI Taxonomy" id="1448320"/>
    <lineage>
        <taxon>Eukaryota</taxon>
        <taxon>Fungi</taxon>
        <taxon>Dikarya</taxon>
        <taxon>Ascomycota</taxon>
        <taxon>Pezizomycotina</taxon>
        <taxon>Eurotiomycetes</taxon>
        <taxon>Eurotiomycetidae</taxon>
        <taxon>Eurotiales</taxon>
        <taxon>Aspergillaceae</taxon>
        <taxon>Aspergillus</taxon>
        <taxon>Aspergillus subgen. Circumdati</taxon>
    </lineage>
</organism>
<dbReference type="InterPro" id="IPR027370">
    <property type="entry name" value="Znf-RING_euk"/>
</dbReference>
<dbReference type="EMBL" id="KZ825990">
    <property type="protein sequence ID" value="PYH90267.1"/>
    <property type="molecule type" value="Genomic_DNA"/>
</dbReference>
<dbReference type="Gene3D" id="3.30.40.10">
    <property type="entry name" value="Zinc/RING finger domain, C3HC4 (zinc finger)"/>
    <property type="match status" value="4"/>
</dbReference>
<dbReference type="PANTHER" id="PTHR10131:SF94">
    <property type="entry name" value="TNF RECEPTOR-ASSOCIATED FACTOR 4"/>
    <property type="match status" value="1"/>
</dbReference>
<evidence type="ECO:0000256" key="4">
    <source>
        <dbReference type="ARBA" id="ARBA00022833"/>
    </source>
</evidence>
<dbReference type="SUPFAM" id="SSF57850">
    <property type="entry name" value="RING/U-box"/>
    <property type="match status" value="1"/>
</dbReference>
<evidence type="ECO:0000259" key="9">
    <source>
        <dbReference type="PROSITE" id="PS50089"/>
    </source>
</evidence>
<dbReference type="InterPro" id="IPR006642">
    <property type="entry name" value="Rad18_UBZ4"/>
</dbReference>
<dbReference type="Proteomes" id="UP000247810">
    <property type="component" value="Unassembled WGS sequence"/>
</dbReference>
<keyword evidence="3 6" id="KW-0863">Zinc-finger</keyword>
<evidence type="ECO:0000313" key="12">
    <source>
        <dbReference type="Proteomes" id="UP000247810"/>
    </source>
</evidence>
<feature type="compositionally biased region" description="Low complexity" evidence="8">
    <location>
        <begin position="407"/>
        <end position="438"/>
    </location>
</feature>
<keyword evidence="12" id="KW-1185">Reference proteome</keyword>
<keyword evidence="5" id="KW-0234">DNA repair</keyword>
<evidence type="ECO:0000313" key="11">
    <source>
        <dbReference type="EMBL" id="PYH90267.1"/>
    </source>
</evidence>
<protein>
    <recommendedName>
        <fullName evidence="13">TRAF-like signal transducer</fullName>
    </recommendedName>
</protein>
<dbReference type="VEuPathDB" id="FungiDB:BO71DRAFT_81949"/>
<dbReference type="PANTHER" id="PTHR10131">
    <property type="entry name" value="TNF RECEPTOR ASSOCIATED FACTOR"/>
    <property type="match status" value="1"/>
</dbReference>
<dbReference type="GO" id="GO:0003677">
    <property type="term" value="F:DNA binding"/>
    <property type="evidence" value="ECO:0007669"/>
    <property type="project" value="InterPro"/>
</dbReference>
<dbReference type="AlphaFoldDB" id="A0A319D6T4"/>
<name>A0A319D6T4_9EURO</name>
<feature type="domain" description="TRAF-type" evidence="10">
    <location>
        <begin position="99"/>
        <end position="147"/>
    </location>
</feature>
<dbReference type="STRING" id="1448320.A0A319D6T4"/>
<feature type="compositionally biased region" description="Basic and acidic residues" evidence="8">
    <location>
        <begin position="444"/>
        <end position="455"/>
    </location>
</feature>
<keyword evidence="2" id="KW-0227">DNA damage</keyword>
<dbReference type="SMART" id="SM00734">
    <property type="entry name" value="ZnF_Rad18"/>
    <property type="match status" value="2"/>
</dbReference>
<sequence>MASITLEELLAMETACDRDEIVDLRSLETVSNYDDHLMCPICRCPFVRPVRLQCDHVFCQKCLNSAITALAASRDDFTCPTCRTPTRGFYLNVPRLLVNMCDDIRVRCPFRDEGCSEIVPRGHVQSHVDKYCGYRLVDCPDNSCSKKTRKKDLSPEGRCLHELHRCLRCDDYIMEQDYEEHVKELCPSLKTNCPDCQTSVFRKALREHIDTCPEVIHPCAASKYGCPVKVKRAELMTHEKICPLIAMGPYFEAQNARLDSLELTIRHLQQRNEIFEDGIANIRSTLVQSSRALTEDDGPPSDVHTLPTSNPDIPRRRDSSNNQSQIDSSNLYTATTTNYLLSLHESLREEVGQLSHAITDLDARASMAIMNECLRLKEDMAHTNAAVGSMRMQVQWLMNPRLHQGQRTGARPNNAAGGNGTPAASASGPSTAAGPSTAFLRPRRLSDSGREGTKL</sequence>
<feature type="zinc finger region" description="TRAF-type" evidence="6">
    <location>
        <begin position="181"/>
        <end position="235"/>
    </location>
</feature>
<dbReference type="PROSITE" id="PS00518">
    <property type="entry name" value="ZF_RING_1"/>
    <property type="match status" value="1"/>
</dbReference>
<dbReference type="OrthoDB" id="1630758at2759"/>
<dbReference type="Pfam" id="PF02176">
    <property type="entry name" value="zf-TRAF"/>
    <property type="match status" value="1"/>
</dbReference>
<feature type="compositionally biased region" description="Low complexity" evidence="8">
    <location>
        <begin position="320"/>
        <end position="329"/>
    </location>
</feature>
<dbReference type="GO" id="GO:0008270">
    <property type="term" value="F:zinc ion binding"/>
    <property type="evidence" value="ECO:0007669"/>
    <property type="project" value="UniProtKB-KW"/>
</dbReference>
<reference evidence="11 12" key="1">
    <citation type="submission" date="2018-02" db="EMBL/GenBank/DDBJ databases">
        <title>The genomes of Aspergillus section Nigri reveals drivers in fungal speciation.</title>
        <authorList>
            <consortium name="DOE Joint Genome Institute"/>
            <person name="Vesth T.C."/>
            <person name="Nybo J."/>
            <person name="Theobald S."/>
            <person name="Brandl J."/>
            <person name="Frisvad J.C."/>
            <person name="Nielsen K.F."/>
            <person name="Lyhne E.K."/>
            <person name="Kogle M.E."/>
            <person name="Kuo A."/>
            <person name="Riley R."/>
            <person name="Clum A."/>
            <person name="Nolan M."/>
            <person name="Lipzen A."/>
            <person name="Salamov A."/>
            <person name="Henrissat B."/>
            <person name="Wiebenga A."/>
            <person name="De vries R.P."/>
            <person name="Grigoriev I.V."/>
            <person name="Mortensen U.H."/>
            <person name="Andersen M.R."/>
            <person name="Baker S.E."/>
        </authorList>
    </citation>
    <scope>NUCLEOTIDE SEQUENCE [LARGE SCALE GENOMIC DNA]</scope>
    <source>
        <strain evidence="11 12">CBS 707.79</strain>
    </source>
</reference>
<feature type="zinc finger region" description="TRAF-type" evidence="6">
    <location>
        <begin position="99"/>
        <end position="147"/>
    </location>
</feature>
<evidence type="ECO:0008006" key="13">
    <source>
        <dbReference type="Google" id="ProtNLM"/>
    </source>
</evidence>
<dbReference type="InterPro" id="IPR001841">
    <property type="entry name" value="Znf_RING"/>
</dbReference>
<evidence type="ECO:0000256" key="3">
    <source>
        <dbReference type="ARBA" id="ARBA00022771"/>
    </source>
</evidence>
<feature type="domain" description="RING-type" evidence="9">
    <location>
        <begin position="39"/>
        <end position="83"/>
    </location>
</feature>
<evidence type="ECO:0000256" key="8">
    <source>
        <dbReference type="SAM" id="MobiDB-lite"/>
    </source>
</evidence>
<dbReference type="PROSITE" id="PS50145">
    <property type="entry name" value="ZF_TRAF"/>
    <property type="match status" value="2"/>
</dbReference>
<dbReference type="Pfam" id="PF13445">
    <property type="entry name" value="zf-RING_UBOX"/>
    <property type="match status" value="1"/>
</dbReference>
<keyword evidence="7" id="KW-0175">Coiled coil</keyword>
<accession>A0A319D6T4</accession>
<evidence type="ECO:0000259" key="10">
    <source>
        <dbReference type="PROSITE" id="PS50145"/>
    </source>
</evidence>
<dbReference type="GO" id="GO:0006281">
    <property type="term" value="P:DNA repair"/>
    <property type="evidence" value="ECO:0007669"/>
    <property type="project" value="UniProtKB-KW"/>
</dbReference>
<feature type="coiled-coil region" evidence="7">
    <location>
        <begin position="251"/>
        <end position="278"/>
    </location>
</feature>
<feature type="domain" description="TRAF-type" evidence="10">
    <location>
        <begin position="181"/>
        <end position="235"/>
    </location>
</feature>
<feature type="region of interest" description="Disordered" evidence="8">
    <location>
        <begin position="291"/>
        <end position="329"/>
    </location>
</feature>
<evidence type="ECO:0000256" key="7">
    <source>
        <dbReference type="SAM" id="Coils"/>
    </source>
</evidence>